<feature type="domain" description="F-box" evidence="2">
    <location>
        <begin position="120"/>
        <end position="168"/>
    </location>
</feature>
<dbReference type="PROSITE" id="PS50181">
    <property type="entry name" value="FBOX"/>
    <property type="match status" value="2"/>
</dbReference>
<dbReference type="EMBL" id="BPVZ01000148">
    <property type="protein sequence ID" value="GKV41281.1"/>
    <property type="molecule type" value="Genomic_DNA"/>
</dbReference>
<feature type="region of interest" description="Disordered" evidence="1">
    <location>
        <begin position="502"/>
        <end position="553"/>
    </location>
</feature>
<dbReference type="InterPro" id="IPR055357">
    <property type="entry name" value="LRR_At1g61320_AtMIF1"/>
</dbReference>
<dbReference type="Gene3D" id="3.80.10.10">
    <property type="entry name" value="Ribonuclease Inhibitor"/>
    <property type="match status" value="2"/>
</dbReference>
<dbReference type="InterPro" id="IPR036047">
    <property type="entry name" value="F-box-like_dom_sf"/>
</dbReference>
<evidence type="ECO:0000313" key="4">
    <source>
        <dbReference type="Proteomes" id="UP001054252"/>
    </source>
</evidence>
<organism evidence="3 4">
    <name type="scientific">Rubroshorea leprosula</name>
    <dbReference type="NCBI Taxonomy" id="152421"/>
    <lineage>
        <taxon>Eukaryota</taxon>
        <taxon>Viridiplantae</taxon>
        <taxon>Streptophyta</taxon>
        <taxon>Embryophyta</taxon>
        <taxon>Tracheophyta</taxon>
        <taxon>Spermatophyta</taxon>
        <taxon>Magnoliopsida</taxon>
        <taxon>eudicotyledons</taxon>
        <taxon>Gunneridae</taxon>
        <taxon>Pentapetalae</taxon>
        <taxon>rosids</taxon>
        <taxon>malvids</taxon>
        <taxon>Malvales</taxon>
        <taxon>Dipterocarpaceae</taxon>
        <taxon>Rubroshorea</taxon>
    </lineage>
</organism>
<dbReference type="PANTHER" id="PTHR31900:SF32">
    <property type="entry name" value="F-BOX_RNI_FBD-LIKE DOMAIN PROTEIN"/>
    <property type="match status" value="1"/>
</dbReference>
<dbReference type="InterPro" id="IPR050232">
    <property type="entry name" value="FBL13/AtMIF1-like"/>
</dbReference>
<evidence type="ECO:0000259" key="2">
    <source>
        <dbReference type="PROSITE" id="PS50181"/>
    </source>
</evidence>
<protein>
    <recommendedName>
        <fullName evidence="2">F-box domain-containing protein</fullName>
    </recommendedName>
</protein>
<dbReference type="SUPFAM" id="SSF52047">
    <property type="entry name" value="RNI-like"/>
    <property type="match status" value="2"/>
</dbReference>
<dbReference type="Pfam" id="PF24758">
    <property type="entry name" value="LRR_At5g56370"/>
    <property type="match status" value="1"/>
</dbReference>
<dbReference type="AlphaFoldDB" id="A0AAV5LV41"/>
<feature type="compositionally biased region" description="Basic and acidic residues" evidence="1">
    <location>
        <begin position="513"/>
        <end position="524"/>
    </location>
</feature>
<dbReference type="SMART" id="SM00256">
    <property type="entry name" value="FBOX"/>
    <property type="match status" value="2"/>
</dbReference>
<dbReference type="Pfam" id="PF00646">
    <property type="entry name" value="F-box"/>
    <property type="match status" value="2"/>
</dbReference>
<dbReference type="Proteomes" id="UP001054252">
    <property type="component" value="Unassembled WGS sequence"/>
</dbReference>
<name>A0AAV5LV41_9ROSI</name>
<proteinExistence type="predicted"/>
<feature type="region of interest" description="Disordered" evidence="1">
    <location>
        <begin position="71"/>
        <end position="116"/>
    </location>
</feature>
<feature type="compositionally biased region" description="Basic and acidic residues" evidence="1">
    <location>
        <begin position="80"/>
        <end position="106"/>
    </location>
</feature>
<dbReference type="InterPro" id="IPR055411">
    <property type="entry name" value="LRR_FXL15/At3g58940/PEG3-like"/>
</dbReference>
<dbReference type="Gene3D" id="1.20.1280.50">
    <property type="match status" value="2"/>
</dbReference>
<evidence type="ECO:0000313" key="3">
    <source>
        <dbReference type="EMBL" id="GKV41281.1"/>
    </source>
</evidence>
<dbReference type="SUPFAM" id="SSF81383">
    <property type="entry name" value="F-box domain"/>
    <property type="match status" value="2"/>
</dbReference>
<dbReference type="CDD" id="cd22160">
    <property type="entry name" value="F-box_AtFBL13-like"/>
    <property type="match status" value="2"/>
</dbReference>
<dbReference type="Pfam" id="PF23622">
    <property type="entry name" value="LRR_At1g61320_AtMIF1"/>
    <property type="match status" value="1"/>
</dbReference>
<accession>A0AAV5LV41</accession>
<dbReference type="InterPro" id="IPR032675">
    <property type="entry name" value="LRR_dom_sf"/>
</dbReference>
<reference evidence="3 4" key="1">
    <citation type="journal article" date="2021" name="Commun. Biol.">
        <title>The genome of Shorea leprosula (Dipterocarpaceae) highlights the ecological relevance of drought in aseasonal tropical rainforests.</title>
        <authorList>
            <person name="Ng K.K.S."/>
            <person name="Kobayashi M.J."/>
            <person name="Fawcett J.A."/>
            <person name="Hatakeyama M."/>
            <person name="Paape T."/>
            <person name="Ng C.H."/>
            <person name="Ang C.C."/>
            <person name="Tnah L.H."/>
            <person name="Lee C.T."/>
            <person name="Nishiyama T."/>
            <person name="Sese J."/>
            <person name="O'Brien M.J."/>
            <person name="Copetti D."/>
            <person name="Mohd Noor M.I."/>
            <person name="Ong R.C."/>
            <person name="Putra M."/>
            <person name="Sireger I.Z."/>
            <person name="Indrioko S."/>
            <person name="Kosugi Y."/>
            <person name="Izuno A."/>
            <person name="Isagi Y."/>
            <person name="Lee S.L."/>
            <person name="Shimizu K.K."/>
        </authorList>
    </citation>
    <scope>NUCLEOTIDE SEQUENCE [LARGE SCALE GENOMIC DNA]</scope>
    <source>
        <strain evidence="3">214</strain>
    </source>
</reference>
<keyword evidence="4" id="KW-1185">Reference proteome</keyword>
<dbReference type="PANTHER" id="PTHR31900">
    <property type="entry name" value="F-BOX/RNI SUPERFAMILY PROTEIN-RELATED"/>
    <property type="match status" value="1"/>
</dbReference>
<comment type="caution">
    <text evidence="3">The sequence shown here is derived from an EMBL/GenBank/DDBJ whole genome shotgun (WGS) entry which is preliminary data.</text>
</comment>
<sequence>MAVLTAQVPVSLLLGSEKESSVVFARQTYLRSMEEVQDSDYVGLSPVLSSDEEDRRYNGFFDHSLHGSGGGDEILNPFHSSDEQRENERSHHSARSDYIDEGHWPEGVRSSPKRRKIPEVDRISDLPDSVIHHILSFLPAEDAVKTGVLSKRWMYLWTCAPKLTFRHKPFRPRFPLRRFSRFVDKTLFFYSSSKMEKFELEFEFAFVEMRRKHLDYLIQKWLRFVTRRLVEELSLKFCGRFDQYPIPQFFFNSSSLTKLSTTECDYAPKGQVCWTSLRVLTIEHAELSNDVLQKIIAGSPMLKYLKLDDCWVINSINISSSSVLEYLKVCRCWSITRIDASSNSRLEKLVLEEMQNDEAGEHNYVIEILCPSLKSVEISGCWFRKICRLFNDLNQIFTGRTLWYILQVQGFLLENARVLEEMIIDFGCKVSKYRSPEKAVLFEVTQKLPRFPKCSPQATHLRSMEEDQDSDYVGCRPVLLSDEEHKSYNGFFDHSLAGTGSSDGDEILSPSHSSDEQRENERNHYSARSDYSDERHWPEGVQSSPKRQKTPEVDRISNLPESIIHHILSFLLAEDAVKTGVLSKRWKYLWTCAPKLTFRHNPHHLGFSRQRFFRFVCKTLFFYSSSKMEKFELDFNYMFSGMSRDHLDPLIQKWLDFVIRRFVEELSLKFCRSNDYCYHNYQYRIPQFVFNSSSLTKLSTSKCYYAPNGQICWTSLKLLTIEHAELSNDVLQKILAGSPMLKYLKLHDCWVITGIYISSSSVLEYLEVRRCEHITRIDASSNSSLAKLVLKEMRNDEDEEDNNVIEISCPNLKSVEISGCWFQKICRLLDVSSLINACLTFELEVSQFDYIDIPKELLEKIKHVKKITLGSYCVQVLSLLEFRGLASPLSGSSCECLTLNTNLNEWYPFGLAHLLHCFATLQKLVIDMTIISEVEV</sequence>
<feature type="domain" description="F-box" evidence="2">
    <location>
        <begin position="553"/>
        <end position="601"/>
    </location>
</feature>
<gene>
    <name evidence="3" type="ORF">SLEP1_g48834</name>
</gene>
<dbReference type="InterPro" id="IPR053781">
    <property type="entry name" value="F-box_AtFBL13-like"/>
</dbReference>
<dbReference type="InterPro" id="IPR001810">
    <property type="entry name" value="F-box_dom"/>
</dbReference>
<evidence type="ECO:0000256" key="1">
    <source>
        <dbReference type="SAM" id="MobiDB-lite"/>
    </source>
</evidence>